<dbReference type="Gene3D" id="1.10.10.10">
    <property type="entry name" value="Winged helix-like DNA-binding domain superfamily/Winged helix DNA-binding domain"/>
    <property type="match status" value="1"/>
</dbReference>
<protein>
    <submittedName>
        <fullName evidence="5">Transcriptional regulator, MarR family</fullName>
    </submittedName>
</protein>
<evidence type="ECO:0000256" key="2">
    <source>
        <dbReference type="ARBA" id="ARBA00023125"/>
    </source>
</evidence>
<keyword evidence="6" id="KW-1185">Reference proteome</keyword>
<dbReference type="InterPro" id="IPR000835">
    <property type="entry name" value="HTH_MarR-typ"/>
</dbReference>
<evidence type="ECO:0000313" key="5">
    <source>
        <dbReference type="EMBL" id="KMW60279.1"/>
    </source>
</evidence>
<name>A0A0J9EF21_9RHOB</name>
<dbReference type="PRINTS" id="PR00598">
    <property type="entry name" value="HTHMARR"/>
</dbReference>
<dbReference type="EMBL" id="LFTY01000001">
    <property type="protein sequence ID" value="KMW60279.1"/>
    <property type="molecule type" value="Genomic_DNA"/>
</dbReference>
<dbReference type="PROSITE" id="PS50995">
    <property type="entry name" value="HTH_MARR_2"/>
    <property type="match status" value="1"/>
</dbReference>
<proteinExistence type="predicted"/>
<evidence type="ECO:0000256" key="3">
    <source>
        <dbReference type="ARBA" id="ARBA00023163"/>
    </source>
</evidence>
<dbReference type="PATRIC" id="fig|1675527.3.peg.481"/>
<reference evidence="5 6" key="1">
    <citation type="submission" date="2015-06" db="EMBL/GenBank/DDBJ databases">
        <title>Draft genome sequence of an Alphaproteobacteria species associated to the Mediterranean sponge Oscarella lobularis.</title>
        <authorList>
            <person name="Jourda C."/>
            <person name="Santini S."/>
            <person name="Claverie J.-M."/>
        </authorList>
    </citation>
    <scope>NUCLEOTIDE SEQUENCE [LARGE SCALE GENOMIC DNA]</scope>
    <source>
        <strain evidence="5">IGS</strain>
    </source>
</reference>
<keyword evidence="2" id="KW-0238">DNA-binding</keyword>
<dbReference type="InterPro" id="IPR036390">
    <property type="entry name" value="WH_DNA-bd_sf"/>
</dbReference>
<dbReference type="SMART" id="SM00347">
    <property type="entry name" value="HTH_MARR"/>
    <property type="match status" value="1"/>
</dbReference>
<dbReference type="GO" id="GO:0003677">
    <property type="term" value="F:DNA binding"/>
    <property type="evidence" value="ECO:0007669"/>
    <property type="project" value="UniProtKB-KW"/>
</dbReference>
<dbReference type="InterPro" id="IPR036388">
    <property type="entry name" value="WH-like_DNA-bd_sf"/>
</dbReference>
<dbReference type="PANTHER" id="PTHR35790">
    <property type="entry name" value="HTH-TYPE TRANSCRIPTIONAL REGULATOR PCHR"/>
    <property type="match status" value="1"/>
</dbReference>
<evidence type="ECO:0000256" key="1">
    <source>
        <dbReference type="ARBA" id="ARBA00023015"/>
    </source>
</evidence>
<keyword evidence="1" id="KW-0805">Transcription regulation</keyword>
<dbReference type="Pfam" id="PF12802">
    <property type="entry name" value="MarR_2"/>
    <property type="match status" value="1"/>
</dbReference>
<evidence type="ECO:0000259" key="4">
    <source>
        <dbReference type="PROSITE" id="PS50995"/>
    </source>
</evidence>
<feature type="domain" description="HTH marR-type" evidence="4">
    <location>
        <begin position="1"/>
        <end position="144"/>
    </location>
</feature>
<dbReference type="PANTHER" id="PTHR35790:SF4">
    <property type="entry name" value="HTH-TYPE TRANSCRIPTIONAL REGULATOR PCHR"/>
    <property type="match status" value="1"/>
</dbReference>
<comment type="caution">
    <text evidence="5">The sequence shown here is derived from an EMBL/GenBank/DDBJ whole genome shotgun (WGS) entry which is preliminary data.</text>
</comment>
<dbReference type="STRING" id="1675527.AIOL_000432"/>
<dbReference type="GO" id="GO:0003700">
    <property type="term" value="F:DNA-binding transcription factor activity"/>
    <property type="evidence" value="ECO:0007669"/>
    <property type="project" value="InterPro"/>
</dbReference>
<dbReference type="OrthoDB" id="8114524at2"/>
<gene>
    <name evidence="5" type="ORF">AIOL_000432</name>
</gene>
<keyword evidence="3" id="KW-0804">Transcription</keyword>
<sequence>MKLIDILDATPFPIGYRIAFLTNFWREPILRQMEKDFGIIRPELTVLICLSFRDNLNARDICEITEQPSNTVSRGVASLERKGLLTRTRDAVDTRKQILNITADGQKVHDEIMERFKSAEARMLSSLTPIETGRLHAILDKIARDVANWKD</sequence>
<dbReference type="Proteomes" id="UP000037178">
    <property type="component" value="Unassembled WGS sequence"/>
</dbReference>
<dbReference type="InterPro" id="IPR052067">
    <property type="entry name" value="Metal_resp_HTH_trans_reg"/>
</dbReference>
<dbReference type="AlphaFoldDB" id="A0A0J9EF21"/>
<evidence type="ECO:0000313" key="6">
    <source>
        <dbReference type="Proteomes" id="UP000037178"/>
    </source>
</evidence>
<dbReference type="RefSeq" id="WP_049641378.1">
    <property type="nucleotide sequence ID" value="NZ_LFTY01000001.1"/>
</dbReference>
<dbReference type="SUPFAM" id="SSF46785">
    <property type="entry name" value="Winged helix' DNA-binding domain"/>
    <property type="match status" value="1"/>
</dbReference>
<accession>A0A0J9EF21</accession>
<organism evidence="5 6">
    <name type="scientific">Candidatus Rhodobacter oscarellae</name>
    <dbReference type="NCBI Taxonomy" id="1675527"/>
    <lineage>
        <taxon>Bacteria</taxon>
        <taxon>Pseudomonadati</taxon>
        <taxon>Pseudomonadota</taxon>
        <taxon>Alphaproteobacteria</taxon>
        <taxon>Rhodobacterales</taxon>
        <taxon>Rhodobacter group</taxon>
        <taxon>Rhodobacter</taxon>
    </lineage>
</organism>